<protein>
    <submittedName>
        <fullName evidence="3">NADPH-dependent F420 reductase</fullName>
    </submittedName>
</protein>
<sequence length="222" mass="23410">MRIALCGGTGDIGEALALRWAYDTDHEILIGSRDPERARGKAEEYVTELDSRGVEADVKGFANEMAADRADVVVVAVPAYHLVDTVEAIGDRLDPDTVLVTPAVGMKRDDSGLHYNPPSAGSVAALCADAAPDDVSVVGAFHNLAAGRFADLDAEVEWDTLVFGDDADAKDIVTLLADEIEGLRPLDAGGLANAGEVEALTPLLINVAMHNEGMNDLGVRFQ</sequence>
<dbReference type="GO" id="GO:0016491">
    <property type="term" value="F:oxidoreductase activity"/>
    <property type="evidence" value="ECO:0007669"/>
    <property type="project" value="UniProtKB-KW"/>
</dbReference>
<evidence type="ECO:0000259" key="2">
    <source>
        <dbReference type="Pfam" id="PF03807"/>
    </source>
</evidence>
<comment type="caution">
    <text evidence="3">The sequence shown here is derived from an EMBL/GenBank/DDBJ whole genome shotgun (WGS) entry which is preliminary data.</text>
</comment>
<feature type="domain" description="Pyrroline-5-carboxylate reductase catalytic N-terminal" evidence="2">
    <location>
        <begin position="3"/>
        <end position="104"/>
    </location>
</feature>
<dbReference type="InterPro" id="IPR051267">
    <property type="entry name" value="STEAP_metalloreductase"/>
</dbReference>
<organism evidence="3 4">
    <name type="scientific">Halomarina halobia</name>
    <dbReference type="NCBI Taxonomy" id="3033386"/>
    <lineage>
        <taxon>Archaea</taxon>
        <taxon>Methanobacteriati</taxon>
        <taxon>Methanobacteriota</taxon>
        <taxon>Stenosarchaea group</taxon>
        <taxon>Halobacteria</taxon>
        <taxon>Halobacteriales</taxon>
        <taxon>Natronomonadaceae</taxon>
        <taxon>Halomarina</taxon>
    </lineage>
</organism>
<evidence type="ECO:0000256" key="1">
    <source>
        <dbReference type="ARBA" id="ARBA00023002"/>
    </source>
</evidence>
<name>A0ABD6ABY5_9EURY</name>
<reference evidence="3 4" key="1">
    <citation type="journal article" date="2019" name="Int. J. Syst. Evol. Microbiol.">
        <title>The Global Catalogue of Microorganisms (GCM) 10K type strain sequencing project: providing services to taxonomists for standard genome sequencing and annotation.</title>
        <authorList>
            <consortium name="The Broad Institute Genomics Platform"/>
            <consortium name="The Broad Institute Genome Sequencing Center for Infectious Disease"/>
            <person name="Wu L."/>
            <person name="Ma J."/>
        </authorList>
    </citation>
    <scope>NUCLEOTIDE SEQUENCE [LARGE SCALE GENOMIC DNA]</scope>
    <source>
        <strain evidence="3 4">PSR21</strain>
    </source>
</reference>
<dbReference type="RefSeq" id="WP_276303075.1">
    <property type="nucleotide sequence ID" value="NZ_CP119992.1"/>
</dbReference>
<gene>
    <name evidence="3" type="primary">npdG</name>
    <name evidence="3" type="ORF">ACFQPE_12920</name>
</gene>
<evidence type="ECO:0000313" key="4">
    <source>
        <dbReference type="Proteomes" id="UP001596547"/>
    </source>
</evidence>
<dbReference type="EMBL" id="JBHTBF010000002">
    <property type="protein sequence ID" value="MFC7317681.1"/>
    <property type="molecule type" value="Genomic_DNA"/>
</dbReference>
<keyword evidence="4" id="KW-1185">Reference proteome</keyword>
<dbReference type="PANTHER" id="PTHR14239:SF0">
    <property type="entry name" value="F420-DEPENDENT NADP REDUCTASE"/>
    <property type="match status" value="1"/>
</dbReference>
<dbReference type="PANTHER" id="PTHR14239">
    <property type="entry name" value="DUDULIN-RELATED"/>
    <property type="match status" value="1"/>
</dbReference>
<dbReference type="InterPro" id="IPR010185">
    <property type="entry name" value="NpdG"/>
</dbReference>
<dbReference type="Proteomes" id="UP001596547">
    <property type="component" value="Unassembled WGS sequence"/>
</dbReference>
<proteinExistence type="predicted"/>
<dbReference type="NCBIfam" id="TIGR01915">
    <property type="entry name" value="npdG"/>
    <property type="match status" value="1"/>
</dbReference>
<accession>A0ABD6ABY5</accession>
<dbReference type="SUPFAM" id="SSF51735">
    <property type="entry name" value="NAD(P)-binding Rossmann-fold domains"/>
    <property type="match status" value="1"/>
</dbReference>
<dbReference type="GeneID" id="79315638"/>
<dbReference type="InterPro" id="IPR028939">
    <property type="entry name" value="P5C_Rdtase_cat_N"/>
</dbReference>
<dbReference type="Gene3D" id="3.40.50.720">
    <property type="entry name" value="NAD(P)-binding Rossmann-like Domain"/>
    <property type="match status" value="1"/>
</dbReference>
<evidence type="ECO:0000313" key="3">
    <source>
        <dbReference type="EMBL" id="MFC7317681.1"/>
    </source>
</evidence>
<dbReference type="AlphaFoldDB" id="A0ABD6ABY5"/>
<dbReference type="InterPro" id="IPR036291">
    <property type="entry name" value="NAD(P)-bd_dom_sf"/>
</dbReference>
<dbReference type="Pfam" id="PF03807">
    <property type="entry name" value="F420_oxidored"/>
    <property type="match status" value="1"/>
</dbReference>
<keyword evidence="1" id="KW-0560">Oxidoreductase</keyword>